<dbReference type="PANTHER" id="PTHR11059:SF0">
    <property type="entry name" value="DNA REPAIR PROTEIN RECN"/>
    <property type="match status" value="1"/>
</dbReference>
<comment type="function">
    <text evidence="1 9">May be involved in recombinational repair of damaged DNA.</text>
</comment>
<dbReference type="AlphaFoldDB" id="A0A344UTG7"/>
<protein>
    <recommendedName>
        <fullName evidence="3 9">DNA repair protein RecN</fullName>
    </recommendedName>
    <alternativeName>
        <fullName evidence="8 9">Recombination protein N</fullName>
    </alternativeName>
</protein>
<dbReference type="GO" id="GO:0006310">
    <property type="term" value="P:DNA recombination"/>
    <property type="evidence" value="ECO:0007669"/>
    <property type="project" value="InterPro"/>
</dbReference>
<dbReference type="Proteomes" id="UP000251995">
    <property type="component" value="Chromosome"/>
</dbReference>
<keyword evidence="6" id="KW-0067">ATP-binding</keyword>
<keyword evidence="7 9" id="KW-0234">DNA repair</keyword>
<keyword evidence="13" id="KW-1185">Reference proteome</keyword>
<dbReference type="GO" id="GO:0043590">
    <property type="term" value="C:bacterial nucleoid"/>
    <property type="evidence" value="ECO:0007669"/>
    <property type="project" value="TreeGrafter"/>
</dbReference>
<dbReference type="CDD" id="cd03241">
    <property type="entry name" value="ABC_RecN"/>
    <property type="match status" value="1"/>
</dbReference>
<proteinExistence type="inferred from homology"/>
<dbReference type="RefSeq" id="WP_114044552.1">
    <property type="nucleotide sequence ID" value="NZ_CP025198.1"/>
</dbReference>
<evidence type="ECO:0000259" key="11">
    <source>
        <dbReference type="Pfam" id="PF02463"/>
    </source>
</evidence>
<dbReference type="GO" id="GO:0009432">
    <property type="term" value="P:SOS response"/>
    <property type="evidence" value="ECO:0007669"/>
    <property type="project" value="TreeGrafter"/>
</dbReference>
<dbReference type="NCBIfam" id="TIGR00634">
    <property type="entry name" value="recN"/>
    <property type="match status" value="1"/>
</dbReference>
<keyword evidence="4" id="KW-0547">Nucleotide-binding</keyword>
<feature type="domain" description="RecF/RecN/SMC N-terminal" evidence="11">
    <location>
        <begin position="12"/>
        <end position="515"/>
    </location>
</feature>
<keyword evidence="5 9" id="KW-0227">DNA damage</keyword>
<dbReference type="KEGG" id="acij:JS278_01394"/>
<evidence type="ECO:0000256" key="4">
    <source>
        <dbReference type="ARBA" id="ARBA00022741"/>
    </source>
</evidence>
<evidence type="ECO:0000256" key="5">
    <source>
        <dbReference type="ARBA" id="ARBA00022763"/>
    </source>
</evidence>
<dbReference type="EMBL" id="CP025198">
    <property type="protein sequence ID" value="AXE38565.1"/>
    <property type="molecule type" value="Genomic_DNA"/>
</dbReference>
<dbReference type="PIRSF" id="PIRSF003128">
    <property type="entry name" value="RecN"/>
    <property type="match status" value="1"/>
</dbReference>
<dbReference type="InterPro" id="IPR003395">
    <property type="entry name" value="RecF/RecN/SMC_N"/>
</dbReference>
<reference evidence="12 13" key="1">
    <citation type="submission" date="2017-12" db="EMBL/GenBank/DDBJ databases">
        <title>The whole genome sequence of the Acidipropionibacterium virtanenii sp. nov. type strain JS278.</title>
        <authorList>
            <person name="Laine P."/>
            <person name="Deptula P."/>
            <person name="Varmanen P."/>
            <person name="Auvinen P."/>
        </authorList>
    </citation>
    <scope>NUCLEOTIDE SEQUENCE [LARGE SCALE GENOMIC DNA]</scope>
    <source>
        <strain evidence="12 13">JS278</strain>
    </source>
</reference>
<evidence type="ECO:0000313" key="12">
    <source>
        <dbReference type="EMBL" id="AXE38565.1"/>
    </source>
</evidence>
<dbReference type="OrthoDB" id="9806954at2"/>
<dbReference type="PANTHER" id="PTHR11059">
    <property type="entry name" value="DNA REPAIR PROTEIN RECN"/>
    <property type="match status" value="1"/>
</dbReference>
<feature type="coiled-coil region" evidence="10">
    <location>
        <begin position="324"/>
        <end position="368"/>
    </location>
</feature>
<name>A0A344UTG7_9ACTN</name>
<evidence type="ECO:0000256" key="2">
    <source>
        <dbReference type="ARBA" id="ARBA00009441"/>
    </source>
</evidence>
<evidence type="ECO:0000256" key="7">
    <source>
        <dbReference type="ARBA" id="ARBA00023204"/>
    </source>
</evidence>
<evidence type="ECO:0000256" key="9">
    <source>
        <dbReference type="PIRNR" id="PIRNR003128"/>
    </source>
</evidence>
<dbReference type="Gene3D" id="3.40.50.300">
    <property type="entry name" value="P-loop containing nucleotide triphosphate hydrolases"/>
    <property type="match status" value="2"/>
</dbReference>
<organism evidence="12 13">
    <name type="scientific">Acidipropionibacterium virtanenii</name>
    <dbReference type="NCBI Taxonomy" id="2057246"/>
    <lineage>
        <taxon>Bacteria</taxon>
        <taxon>Bacillati</taxon>
        <taxon>Actinomycetota</taxon>
        <taxon>Actinomycetes</taxon>
        <taxon>Propionibacteriales</taxon>
        <taxon>Propionibacteriaceae</taxon>
        <taxon>Acidipropionibacterium</taxon>
    </lineage>
</organism>
<evidence type="ECO:0000256" key="6">
    <source>
        <dbReference type="ARBA" id="ARBA00022840"/>
    </source>
</evidence>
<comment type="similarity">
    <text evidence="2 9">Belongs to the RecN family.</text>
</comment>
<sequence>MIGRVVIRDLGVIESATLEPAAGLTAVTGETGAGKTMVVSGLGLLLGQRADPSLVRRGADRAVVEACLDVDPGLADMIGELGGEVEEGEVICSRQVLASRRSRSMVGGAQVTAGQLGRIMSSRVTVHGQSEQLRLASPERQLEVLDRAAGEQMSTLLESHEQLWSRYRRDRDELESRRSGVAERQLETEVLMRRLAEVDAVDPRAGEDDELAAEARRLQGAADIRATLARADQLVNGVETESGPASGAIGLLDEARRQLETLADDEHSAALAETTRAIGYDLAELAADLSGYAEQAAADPARLEEVNSRLAQIQRLLRSRATTLDRLLDDAADDRRRLAELEGSGEGIDALSRRVDDLAEELASSAARISEVRHATADRLGAAVLPELSALAMPRARLEFRLSEASMGPSGADQVAVMLAANPGSDPAPLARAASGGELSRVRLALEVVLASTETPQTLVFDEIDAGVGGAVGIEIGRRLARLARRHQVIVVTHLAQVAAFADRQLVVSKASDGRITRSGVREAAGGDRLVEIARMMSGLADSEVGIEHAQELLDLGAAR</sequence>
<evidence type="ECO:0000256" key="8">
    <source>
        <dbReference type="ARBA" id="ARBA00033408"/>
    </source>
</evidence>
<gene>
    <name evidence="12" type="primary">recN</name>
    <name evidence="12" type="ORF">JS278_01394</name>
</gene>
<evidence type="ECO:0000256" key="1">
    <source>
        <dbReference type="ARBA" id="ARBA00003618"/>
    </source>
</evidence>
<evidence type="ECO:0000256" key="10">
    <source>
        <dbReference type="SAM" id="Coils"/>
    </source>
</evidence>
<evidence type="ECO:0000313" key="13">
    <source>
        <dbReference type="Proteomes" id="UP000251995"/>
    </source>
</evidence>
<dbReference type="GO" id="GO:0006281">
    <property type="term" value="P:DNA repair"/>
    <property type="evidence" value="ECO:0007669"/>
    <property type="project" value="UniProtKB-KW"/>
</dbReference>
<dbReference type="InterPro" id="IPR027417">
    <property type="entry name" value="P-loop_NTPase"/>
</dbReference>
<accession>A0A344UTG7</accession>
<evidence type="ECO:0000256" key="3">
    <source>
        <dbReference type="ARBA" id="ARBA00021315"/>
    </source>
</evidence>
<dbReference type="Pfam" id="PF02463">
    <property type="entry name" value="SMC_N"/>
    <property type="match status" value="1"/>
</dbReference>
<dbReference type="GO" id="GO:0005524">
    <property type="term" value="F:ATP binding"/>
    <property type="evidence" value="ECO:0007669"/>
    <property type="project" value="UniProtKB-KW"/>
</dbReference>
<dbReference type="InterPro" id="IPR004604">
    <property type="entry name" value="DNA_recomb/repair_RecN"/>
</dbReference>
<dbReference type="SUPFAM" id="SSF52540">
    <property type="entry name" value="P-loop containing nucleoside triphosphate hydrolases"/>
    <property type="match status" value="1"/>
</dbReference>
<keyword evidence="10" id="KW-0175">Coiled coil</keyword>